<sequence>MGEHDAVYRPGQSGQTGSADNLVNPGPRGSTANQYGVDMRGTTDTTGQVRDRTSTTYDREHDGGLWNWLQRTFMKDGQVNSQVQQQTAQDASTLTAGVSTRSTPGIPTTNYMSVEHGNLKNMVKDGVDPGSSQDRSDVWITTGNAMVEHQQDFVGAIGASEGEWRGKAGDSARKFMADVANYIGKAGQSAQLAGKQESLHSQALSNAGNAMPDPIPFNLDAANADLKNTTDPFDYIAKYSKYEATYQASEQAHQQAADVVSTYDQSLRGASTLPSFDAPPQMGGSTPPQPKKIDDGGDSGHRGDRPGLSAVDSHGPDGPQGDTPKQGTGFPPGTGGPPGNGFPGGGVPGGGPGGGGGHGGGINPGGGPGSGGGTGVGPGGTGGQSYIPGAGGGGGGGAPLPNYGSPDAMPMGPMGGFGGNFDQGGSNYGGSRYGAGGGSEGGAGGRGGFGGGAGSGTGAGARGFGPGSGVGGLAAEQAAMGRGGAGGAGRGGMGGMGGMGGHKGEGGEDEEHQRASFLVEPDPDSTFGTDEITAPPVIGG</sequence>
<feature type="compositionally biased region" description="Basic and acidic residues" evidence="1">
    <location>
        <begin position="291"/>
        <end position="305"/>
    </location>
</feature>
<dbReference type="RefSeq" id="WP_132111592.1">
    <property type="nucleotide sequence ID" value="NZ_SLWS01000001.1"/>
</dbReference>
<feature type="region of interest" description="Disordered" evidence="1">
    <location>
        <begin position="1"/>
        <end position="61"/>
    </location>
</feature>
<feature type="compositionally biased region" description="Basic and acidic residues" evidence="1">
    <location>
        <begin position="502"/>
        <end position="514"/>
    </location>
</feature>
<proteinExistence type="predicted"/>
<organism evidence="2 3">
    <name type="scientific">Actinocrispum wychmicini</name>
    <dbReference type="NCBI Taxonomy" id="1213861"/>
    <lineage>
        <taxon>Bacteria</taxon>
        <taxon>Bacillati</taxon>
        <taxon>Actinomycetota</taxon>
        <taxon>Actinomycetes</taxon>
        <taxon>Pseudonocardiales</taxon>
        <taxon>Pseudonocardiaceae</taxon>
        <taxon>Actinocrispum</taxon>
    </lineage>
</organism>
<dbReference type="InterPro" id="IPR038332">
    <property type="entry name" value="PPE_sf"/>
</dbReference>
<dbReference type="Proteomes" id="UP000295680">
    <property type="component" value="Unassembled WGS sequence"/>
</dbReference>
<feature type="region of interest" description="Disordered" evidence="1">
    <location>
        <begin position="481"/>
        <end position="540"/>
    </location>
</feature>
<evidence type="ECO:0000313" key="3">
    <source>
        <dbReference type="Proteomes" id="UP000295680"/>
    </source>
</evidence>
<comment type="caution">
    <text evidence="2">The sequence shown here is derived from an EMBL/GenBank/DDBJ whole genome shotgun (WGS) entry which is preliminary data.</text>
</comment>
<dbReference type="OrthoDB" id="3638007at2"/>
<keyword evidence="3" id="KW-1185">Reference proteome</keyword>
<evidence type="ECO:0000313" key="2">
    <source>
        <dbReference type="EMBL" id="TCO65284.1"/>
    </source>
</evidence>
<feature type="compositionally biased region" description="Gly residues" evidence="1">
    <location>
        <begin position="330"/>
        <end position="398"/>
    </location>
</feature>
<feature type="compositionally biased region" description="Basic and acidic residues" evidence="1">
    <location>
        <begin position="49"/>
        <end position="61"/>
    </location>
</feature>
<dbReference type="AlphaFoldDB" id="A0A4R2JZ93"/>
<accession>A0A4R2JZ93</accession>
<reference evidence="2 3" key="1">
    <citation type="submission" date="2019-03" db="EMBL/GenBank/DDBJ databases">
        <title>Genomic Encyclopedia of Type Strains, Phase IV (KMG-IV): sequencing the most valuable type-strain genomes for metagenomic binning, comparative biology and taxonomic classification.</title>
        <authorList>
            <person name="Goeker M."/>
        </authorList>
    </citation>
    <scope>NUCLEOTIDE SEQUENCE [LARGE SCALE GENOMIC DNA]</scope>
    <source>
        <strain evidence="2 3">DSM 45934</strain>
    </source>
</reference>
<protein>
    <recommendedName>
        <fullName evidence="4">PPE family protein</fullName>
    </recommendedName>
</protein>
<feature type="region of interest" description="Disordered" evidence="1">
    <location>
        <begin position="270"/>
        <end position="407"/>
    </location>
</feature>
<feature type="compositionally biased region" description="Polar residues" evidence="1">
    <location>
        <begin position="12"/>
        <end position="21"/>
    </location>
</feature>
<gene>
    <name evidence="2" type="ORF">EV192_1011072</name>
</gene>
<dbReference type="SUPFAM" id="SSF140459">
    <property type="entry name" value="PE/PPE dimer-like"/>
    <property type="match status" value="1"/>
</dbReference>
<dbReference type="Gene3D" id="1.20.1260.20">
    <property type="entry name" value="PPE superfamily"/>
    <property type="match status" value="1"/>
</dbReference>
<evidence type="ECO:0008006" key="4">
    <source>
        <dbReference type="Google" id="ProtNLM"/>
    </source>
</evidence>
<dbReference type="EMBL" id="SLWS01000001">
    <property type="protein sequence ID" value="TCO65284.1"/>
    <property type="molecule type" value="Genomic_DNA"/>
</dbReference>
<feature type="compositionally biased region" description="Gly residues" evidence="1">
    <location>
        <begin position="481"/>
        <end position="501"/>
    </location>
</feature>
<name>A0A4R2JZ93_9PSEU</name>
<evidence type="ECO:0000256" key="1">
    <source>
        <dbReference type="SAM" id="MobiDB-lite"/>
    </source>
</evidence>